<dbReference type="AlphaFoldDB" id="G2E3G6"/>
<accession>G2E3G6</accession>
<evidence type="ECO:0008006" key="3">
    <source>
        <dbReference type="Google" id="ProtNLM"/>
    </source>
</evidence>
<evidence type="ECO:0000313" key="1">
    <source>
        <dbReference type="EMBL" id="EGV30355.1"/>
    </source>
</evidence>
<dbReference type="Proteomes" id="UP000004200">
    <property type="component" value="Unassembled WGS sequence"/>
</dbReference>
<proteinExistence type="predicted"/>
<protein>
    <recommendedName>
        <fullName evidence="3">DUF4280 domain-containing protein</fullName>
    </recommendedName>
</protein>
<evidence type="ECO:0000313" key="2">
    <source>
        <dbReference type="Proteomes" id="UP000004200"/>
    </source>
</evidence>
<dbReference type="EMBL" id="AFWT01000019">
    <property type="protein sequence ID" value="EGV30355.1"/>
    <property type="molecule type" value="Genomic_DNA"/>
</dbReference>
<dbReference type="PATRIC" id="fig|765913.3.peg.2888"/>
<dbReference type="STRING" id="765913.ThidrDRAFT_2829"/>
<name>G2E3G6_9GAMM</name>
<comment type="caution">
    <text evidence="1">The sequence shown here is derived from an EMBL/GenBank/DDBJ whole genome shotgun (WGS) entry which is preliminary data.</text>
</comment>
<dbReference type="RefSeq" id="WP_007041542.1">
    <property type="nucleotide sequence ID" value="NZ_AFWT01000019.1"/>
</dbReference>
<reference evidence="1 2" key="1">
    <citation type="submission" date="2011-06" db="EMBL/GenBank/DDBJ databases">
        <title>The draft genome of Thiorhodococcus drewsii AZ1.</title>
        <authorList>
            <consortium name="US DOE Joint Genome Institute (JGI-PGF)"/>
            <person name="Lucas S."/>
            <person name="Han J."/>
            <person name="Lapidus A."/>
            <person name="Cheng J.-F."/>
            <person name="Goodwin L."/>
            <person name="Pitluck S."/>
            <person name="Peters L."/>
            <person name="Land M.L."/>
            <person name="Hauser L."/>
            <person name="Vogl K."/>
            <person name="Liu Z."/>
            <person name="Imhoff J."/>
            <person name="Thiel V."/>
            <person name="Frigaard N.-U."/>
            <person name="Bryant D.A."/>
            <person name="Woyke T.J."/>
        </authorList>
    </citation>
    <scope>NUCLEOTIDE SEQUENCE [LARGE SCALE GENOMIC DNA]</scope>
    <source>
        <strain evidence="1 2">AZ1</strain>
    </source>
</reference>
<sequence length="129" mass="13143">MSMHVCSGAVLQCSFGVAPSTLTVLPLNRMLTSSMPAANIMDHVPMVNIMPFGMCSCPANPTVAAATAAAMGVLTPMPCVPVTAAPWTPGSPTVLLGGMPALNDSSKLMCTWGGVISVVMPGQVTEQIP</sequence>
<dbReference type="InterPro" id="IPR025460">
    <property type="entry name" value="DUF4280"/>
</dbReference>
<dbReference type="eggNOG" id="ENOG5031DZ3">
    <property type="taxonomic scope" value="Bacteria"/>
</dbReference>
<organism evidence="1 2">
    <name type="scientific">Thiorhodococcus drewsii AZ1</name>
    <dbReference type="NCBI Taxonomy" id="765913"/>
    <lineage>
        <taxon>Bacteria</taxon>
        <taxon>Pseudomonadati</taxon>
        <taxon>Pseudomonadota</taxon>
        <taxon>Gammaproteobacteria</taxon>
        <taxon>Chromatiales</taxon>
        <taxon>Chromatiaceae</taxon>
        <taxon>Thiorhodococcus</taxon>
    </lineage>
</organism>
<gene>
    <name evidence="1" type="ORF">ThidrDRAFT_2829</name>
</gene>
<dbReference type="OrthoDB" id="4825649at2"/>
<keyword evidence="2" id="KW-1185">Reference proteome</keyword>
<dbReference type="Pfam" id="PF14107">
    <property type="entry name" value="DUF4280"/>
    <property type="match status" value="1"/>
</dbReference>